<evidence type="ECO:0000313" key="3">
    <source>
        <dbReference type="Proteomes" id="UP000800097"/>
    </source>
</evidence>
<organism evidence="2 3">
    <name type="scientific">Westerdykella ornata</name>
    <dbReference type="NCBI Taxonomy" id="318751"/>
    <lineage>
        <taxon>Eukaryota</taxon>
        <taxon>Fungi</taxon>
        <taxon>Dikarya</taxon>
        <taxon>Ascomycota</taxon>
        <taxon>Pezizomycotina</taxon>
        <taxon>Dothideomycetes</taxon>
        <taxon>Pleosporomycetidae</taxon>
        <taxon>Pleosporales</taxon>
        <taxon>Sporormiaceae</taxon>
        <taxon>Westerdykella</taxon>
    </lineage>
</organism>
<dbReference type="EMBL" id="ML986486">
    <property type="protein sequence ID" value="KAF2279834.1"/>
    <property type="molecule type" value="Genomic_DNA"/>
</dbReference>
<keyword evidence="1" id="KW-1133">Transmembrane helix</keyword>
<proteinExistence type="predicted"/>
<reference evidence="2" key="1">
    <citation type="journal article" date="2020" name="Stud. Mycol.">
        <title>101 Dothideomycetes genomes: a test case for predicting lifestyles and emergence of pathogens.</title>
        <authorList>
            <person name="Haridas S."/>
            <person name="Albert R."/>
            <person name="Binder M."/>
            <person name="Bloem J."/>
            <person name="Labutti K."/>
            <person name="Salamov A."/>
            <person name="Andreopoulos B."/>
            <person name="Baker S."/>
            <person name="Barry K."/>
            <person name="Bills G."/>
            <person name="Bluhm B."/>
            <person name="Cannon C."/>
            <person name="Castanera R."/>
            <person name="Culley D."/>
            <person name="Daum C."/>
            <person name="Ezra D."/>
            <person name="Gonzalez J."/>
            <person name="Henrissat B."/>
            <person name="Kuo A."/>
            <person name="Liang C."/>
            <person name="Lipzen A."/>
            <person name="Lutzoni F."/>
            <person name="Magnuson J."/>
            <person name="Mondo S."/>
            <person name="Nolan M."/>
            <person name="Ohm R."/>
            <person name="Pangilinan J."/>
            <person name="Park H.-J."/>
            <person name="Ramirez L."/>
            <person name="Alfaro M."/>
            <person name="Sun H."/>
            <person name="Tritt A."/>
            <person name="Yoshinaga Y."/>
            <person name="Zwiers L.-H."/>
            <person name="Turgeon B."/>
            <person name="Goodwin S."/>
            <person name="Spatafora J."/>
            <person name="Crous P."/>
            <person name="Grigoriev I."/>
        </authorList>
    </citation>
    <scope>NUCLEOTIDE SEQUENCE</scope>
    <source>
        <strain evidence="2">CBS 379.55</strain>
    </source>
</reference>
<gene>
    <name evidence="2" type="ORF">EI97DRAFT_188357</name>
</gene>
<dbReference type="AlphaFoldDB" id="A0A6A6JUD6"/>
<dbReference type="Proteomes" id="UP000800097">
    <property type="component" value="Unassembled WGS sequence"/>
</dbReference>
<evidence type="ECO:0000256" key="1">
    <source>
        <dbReference type="SAM" id="Phobius"/>
    </source>
</evidence>
<keyword evidence="1" id="KW-0472">Membrane</keyword>
<name>A0A6A6JUD6_WESOR</name>
<keyword evidence="1" id="KW-0812">Transmembrane</keyword>
<sequence>MTIEHACVLQDLIIKSSTKPPIMRFSALTIVACMFAASVVAFPINKDDELDGAPPSNCVPGADAMIADSACYKKREEEERAKRQEQCKPGKPPNYAKAAIADSACY</sequence>
<dbReference type="RefSeq" id="XP_033657373.1">
    <property type="nucleotide sequence ID" value="XM_033793572.1"/>
</dbReference>
<accession>A0A6A6JUD6</accession>
<keyword evidence="3" id="KW-1185">Reference proteome</keyword>
<evidence type="ECO:0000313" key="2">
    <source>
        <dbReference type="EMBL" id="KAF2279834.1"/>
    </source>
</evidence>
<dbReference type="GeneID" id="54546747"/>
<protein>
    <submittedName>
        <fullName evidence="2">Uncharacterized protein</fullName>
    </submittedName>
</protein>
<feature type="transmembrane region" description="Helical" evidence="1">
    <location>
        <begin position="25"/>
        <end position="44"/>
    </location>
</feature>